<name>A0A6H1ZKZ6_9ZZZZ</name>
<dbReference type="EMBL" id="MT144076">
    <property type="protein sequence ID" value="QJA48234.1"/>
    <property type="molecule type" value="Genomic_DNA"/>
</dbReference>
<proteinExistence type="predicted"/>
<accession>A0A6H1ZKZ6</accession>
<sequence length="75" mass="8585">MIKVEVAKLTKYPCRKERAVSKGVRKLVKGYEETGTVRTSRATYHPKSKKEAIKQSVAIEYGKHRIGRAGRRRRG</sequence>
<reference evidence="1" key="1">
    <citation type="submission" date="2020-03" db="EMBL/GenBank/DDBJ databases">
        <title>The deep terrestrial virosphere.</title>
        <authorList>
            <person name="Holmfeldt K."/>
            <person name="Nilsson E."/>
            <person name="Simone D."/>
            <person name="Lopez-Fernandez M."/>
            <person name="Wu X."/>
            <person name="de Brujin I."/>
            <person name="Lundin D."/>
            <person name="Andersson A."/>
            <person name="Bertilsson S."/>
            <person name="Dopson M."/>
        </authorList>
    </citation>
    <scope>NUCLEOTIDE SEQUENCE</scope>
    <source>
        <strain evidence="1">TM448A00880</strain>
        <strain evidence="2">TM448B01360</strain>
    </source>
</reference>
<gene>
    <name evidence="1" type="ORF">TM448A00880_0011</name>
    <name evidence="2" type="ORF">TM448B01360_0001</name>
</gene>
<protein>
    <submittedName>
        <fullName evidence="1">Uncharacterized protein</fullName>
    </submittedName>
</protein>
<dbReference type="AlphaFoldDB" id="A0A6H1ZKZ6"/>
<dbReference type="EMBL" id="MT144745">
    <property type="protein sequence ID" value="QJH98645.1"/>
    <property type="molecule type" value="Genomic_DNA"/>
</dbReference>
<organism evidence="1">
    <name type="scientific">viral metagenome</name>
    <dbReference type="NCBI Taxonomy" id="1070528"/>
    <lineage>
        <taxon>unclassified sequences</taxon>
        <taxon>metagenomes</taxon>
        <taxon>organismal metagenomes</taxon>
    </lineage>
</organism>
<evidence type="ECO:0000313" key="2">
    <source>
        <dbReference type="EMBL" id="QJH98645.1"/>
    </source>
</evidence>
<evidence type="ECO:0000313" key="1">
    <source>
        <dbReference type="EMBL" id="QJA48234.1"/>
    </source>
</evidence>